<gene>
    <name evidence="3" type="ORF">JOF44_002344</name>
</gene>
<protein>
    <recommendedName>
        <fullName evidence="5">Integral membrane protein</fullName>
    </recommendedName>
</protein>
<dbReference type="EMBL" id="JAGIOC010000001">
    <property type="protein sequence ID" value="MBP2409441.1"/>
    <property type="molecule type" value="Genomic_DNA"/>
</dbReference>
<proteinExistence type="predicted"/>
<keyword evidence="2" id="KW-0812">Transmembrane</keyword>
<dbReference type="Proteomes" id="UP000698222">
    <property type="component" value="Unassembled WGS sequence"/>
</dbReference>
<feature type="transmembrane region" description="Helical" evidence="2">
    <location>
        <begin position="67"/>
        <end position="85"/>
    </location>
</feature>
<evidence type="ECO:0000313" key="4">
    <source>
        <dbReference type="Proteomes" id="UP000698222"/>
    </source>
</evidence>
<comment type="caution">
    <text evidence="3">The sequence shown here is derived from an EMBL/GenBank/DDBJ whole genome shotgun (WGS) entry which is preliminary data.</text>
</comment>
<evidence type="ECO:0000313" key="3">
    <source>
        <dbReference type="EMBL" id="MBP2409441.1"/>
    </source>
</evidence>
<feature type="compositionally biased region" description="Basic and acidic residues" evidence="1">
    <location>
        <begin position="98"/>
        <end position="107"/>
    </location>
</feature>
<feature type="region of interest" description="Disordered" evidence="1">
    <location>
        <begin position="90"/>
        <end position="124"/>
    </location>
</feature>
<accession>A0ABS4YKW3</accession>
<reference evidence="3 4" key="1">
    <citation type="submission" date="2021-03" db="EMBL/GenBank/DDBJ databases">
        <title>Sequencing the genomes of 1000 actinobacteria strains.</title>
        <authorList>
            <person name="Klenk H.-P."/>
        </authorList>
    </citation>
    <scope>NUCLEOTIDE SEQUENCE [LARGE SCALE GENOMIC DNA]</scope>
    <source>
        <strain evidence="3 4">DSM 14564</strain>
    </source>
</reference>
<feature type="transmembrane region" description="Helical" evidence="2">
    <location>
        <begin position="164"/>
        <end position="186"/>
    </location>
</feature>
<name>A0ABS4YKW3_9MICO</name>
<sequence length="207" mass="21580">MERSGEWMRRARETLALAGTALRAWGPRQVSVAIAAGTAVALVIGLATVLIPNPVFAREIPTVPWNYPVWILTSVLMGVLVATYVQPDAEPSGATARDAAEAGRDVEATAQPATSDTSVPVDASERRSARAGGAAGILAWFAVGCPVCNKIALIALGYTGALTWFAPLQPFLAAVALVLATLAVVWRLRGQVACPLPTVGRRAVTSP</sequence>
<keyword evidence="2" id="KW-1133">Transmembrane helix</keyword>
<keyword evidence="4" id="KW-1185">Reference proteome</keyword>
<keyword evidence="2" id="KW-0472">Membrane</keyword>
<dbReference type="RefSeq" id="WP_209891420.1">
    <property type="nucleotide sequence ID" value="NZ_BAAAJV010000047.1"/>
</dbReference>
<evidence type="ECO:0008006" key="5">
    <source>
        <dbReference type="Google" id="ProtNLM"/>
    </source>
</evidence>
<evidence type="ECO:0000256" key="1">
    <source>
        <dbReference type="SAM" id="MobiDB-lite"/>
    </source>
</evidence>
<organism evidence="3 4">
    <name type="scientific">Brachybacterium fresconis</name>
    <dbReference type="NCBI Taxonomy" id="173363"/>
    <lineage>
        <taxon>Bacteria</taxon>
        <taxon>Bacillati</taxon>
        <taxon>Actinomycetota</taxon>
        <taxon>Actinomycetes</taxon>
        <taxon>Micrococcales</taxon>
        <taxon>Dermabacteraceae</taxon>
        <taxon>Brachybacterium</taxon>
    </lineage>
</organism>
<evidence type="ECO:0000256" key="2">
    <source>
        <dbReference type="SAM" id="Phobius"/>
    </source>
</evidence>
<feature type="transmembrane region" description="Helical" evidence="2">
    <location>
        <begin position="134"/>
        <end position="158"/>
    </location>
</feature>
<feature type="transmembrane region" description="Helical" evidence="2">
    <location>
        <begin position="32"/>
        <end position="55"/>
    </location>
</feature>